<feature type="domain" description="RelA/SpoT" evidence="2">
    <location>
        <begin position="73"/>
        <end position="196"/>
    </location>
</feature>
<name>A0A1H3KBA8_9FIRM</name>
<keyword evidence="3" id="KW-0808">Transferase</keyword>
<dbReference type="InterPro" id="IPR007685">
    <property type="entry name" value="RelA_SpoT"/>
</dbReference>
<dbReference type="InterPro" id="IPR052366">
    <property type="entry name" value="GTP_Pyrophosphokinase"/>
</dbReference>
<reference evidence="3 4" key="1">
    <citation type="submission" date="2016-10" db="EMBL/GenBank/DDBJ databases">
        <authorList>
            <person name="de Groot N.N."/>
        </authorList>
    </citation>
    <scope>NUCLEOTIDE SEQUENCE [LARGE SCALE GENOMIC DNA]</scope>
    <source>
        <strain evidence="3 4">DSM 14045</strain>
    </source>
</reference>
<dbReference type="CDD" id="cd05399">
    <property type="entry name" value="NT_Rel-Spo_like"/>
    <property type="match status" value="1"/>
</dbReference>
<keyword evidence="4" id="KW-1185">Reference proteome</keyword>
<sequence>MEHTLKNTPVVFRTRIDFSDNDIRKQEIIKRWKDEKFQHEHYVARNKVVDYVEFLNKIYKKKTGEGFARHIESRMKTAESICEKLQRKGCKVDFDVALTRLNDISGVRVICFCLKDIYWLVNKVKSDGRFNVIKEKDYIKHPKSNGYQSYHMILEVPIETKKGQKNMRVEIQLRTIIMDAWASVDQRIIYKKKKSISSKLKERVKQYGKIGNMLDELIQTTLDENYRKI</sequence>
<dbReference type="PANTHER" id="PTHR47837">
    <property type="entry name" value="GTP PYROPHOSPHOKINASE YJBM"/>
    <property type="match status" value="1"/>
</dbReference>
<evidence type="ECO:0000313" key="4">
    <source>
        <dbReference type="Proteomes" id="UP000183918"/>
    </source>
</evidence>
<keyword evidence="3" id="KW-0418">Kinase</keyword>
<dbReference type="GO" id="GO:0015970">
    <property type="term" value="P:guanosine tetraphosphate biosynthetic process"/>
    <property type="evidence" value="ECO:0007669"/>
    <property type="project" value="UniProtKB-UniPathway"/>
</dbReference>
<dbReference type="EMBL" id="FNPG01000019">
    <property type="protein sequence ID" value="SDY49492.1"/>
    <property type="molecule type" value="Genomic_DNA"/>
</dbReference>
<dbReference type="Proteomes" id="UP000183918">
    <property type="component" value="Unassembled WGS sequence"/>
</dbReference>
<protein>
    <submittedName>
        <fullName evidence="3">Putative GTP pyrophosphokinase</fullName>
    </submittedName>
</protein>
<dbReference type="InterPro" id="IPR043519">
    <property type="entry name" value="NT_sf"/>
</dbReference>
<dbReference type="SMART" id="SM00954">
    <property type="entry name" value="RelA_SpoT"/>
    <property type="match status" value="1"/>
</dbReference>
<dbReference type="STRING" id="1122142.SAMN02910414_01687"/>
<dbReference type="UniPathway" id="UPA00908">
    <property type="reaction ID" value="UER00884"/>
</dbReference>
<evidence type="ECO:0000256" key="1">
    <source>
        <dbReference type="ARBA" id="ARBA00004976"/>
    </source>
</evidence>
<dbReference type="SUPFAM" id="SSF81301">
    <property type="entry name" value="Nucleotidyltransferase"/>
    <property type="match status" value="1"/>
</dbReference>
<accession>A0A1H3KBA8</accession>
<comment type="pathway">
    <text evidence="1">Purine metabolism; ppGpp biosynthesis; ppGpp from GTP: step 1/2.</text>
</comment>
<evidence type="ECO:0000313" key="3">
    <source>
        <dbReference type="EMBL" id="SDY49492.1"/>
    </source>
</evidence>
<evidence type="ECO:0000259" key="2">
    <source>
        <dbReference type="SMART" id="SM00954"/>
    </source>
</evidence>
<gene>
    <name evidence="3" type="ORF">SAMN02910414_01687</name>
</gene>
<dbReference type="Gene3D" id="3.30.460.10">
    <property type="entry name" value="Beta Polymerase, domain 2"/>
    <property type="match status" value="1"/>
</dbReference>
<organism evidence="3 4">
    <name type="scientific">Lachnobacterium bovis DSM 14045</name>
    <dbReference type="NCBI Taxonomy" id="1122142"/>
    <lineage>
        <taxon>Bacteria</taxon>
        <taxon>Bacillati</taxon>
        <taxon>Bacillota</taxon>
        <taxon>Clostridia</taxon>
        <taxon>Lachnospirales</taxon>
        <taxon>Lachnospiraceae</taxon>
        <taxon>Lachnobacterium</taxon>
    </lineage>
</organism>
<dbReference type="OrthoDB" id="9789634at2"/>
<proteinExistence type="predicted"/>
<dbReference type="PANTHER" id="PTHR47837:SF1">
    <property type="entry name" value="GTP PYROPHOSPHOKINASE YJBM"/>
    <property type="match status" value="1"/>
</dbReference>
<dbReference type="GO" id="GO:0016301">
    <property type="term" value="F:kinase activity"/>
    <property type="evidence" value="ECO:0007669"/>
    <property type="project" value="UniProtKB-KW"/>
</dbReference>
<dbReference type="RefSeq" id="WP_074718014.1">
    <property type="nucleotide sequence ID" value="NZ_FNPG01000019.1"/>
</dbReference>
<dbReference type="Pfam" id="PF04607">
    <property type="entry name" value="RelA_SpoT"/>
    <property type="match status" value="1"/>
</dbReference>
<dbReference type="AlphaFoldDB" id="A0A1H3KBA8"/>